<evidence type="ECO:0000256" key="1">
    <source>
        <dbReference type="SAM" id="Phobius"/>
    </source>
</evidence>
<feature type="transmembrane region" description="Helical" evidence="1">
    <location>
        <begin position="189"/>
        <end position="207"/>
    </location>
</feature>
<accession>L0EUF0</accession>
<name>L0EUF0_LIBCB</name>
<keyword evidence="1" id="KW-1133">Transmembrane helix</keyword>
<gene>
    <name evidence="2" type="ordered locus">B488_04830</name>
</gene>
<evidence type="ECO:0000313" key="3">
    <source>
        <dbReference type="Proteomes" id="UP000010799"/>
    </source>
</evidence>
<protein>
    <submittedName>
        <fullName evidence="2">Uncharacterized protein</fullName>
    </submittedName>
</protein>
<reference evidence="2 3" key="1">
    <citation type="journal article" date="2012" name="Stand. Genomic Sci.">
        <title>Complete genome sequence of Liberibacter crescens BT-1.</title>
        <authorList>
            <person name="Leonard M.T."/>
            <person name="Fagen J.R."/>
            <person name="Davis-Richardson A.G."/>
            <person name="Davis M.J."/>
            <person name="Triplett E.W."/>
        </authorList>
    </citation>
    <scope>NUCLEOTIDE SEQUENCE [LARGE SCALE GENOMIC DNA]</scope>
    <source>
        <strain evidence="2 3">BT-1</strain>
    </source>
</reference>
<dbReference type="AlphaFoldDB" id="L0EUF0"/>
<dbReference type="KEGG" id="lcc:B488_04830"/>
<dbReference type="HOGENOM" id="CLU_939419_0_0_5"/>
<keyword evidence="1" id="KW-0812">Transmembrane</keyword>
<evidence type="ECO:0000313" key="2">
    <source>
        <dbReference type="EMBL" id="AGA64475.1"/>
    </source>
</evidence>
<dbReference type="EMBL" id="CP003789">
    <property type="protein sequence ID" value="AGA64475.1"/>
    <property type="molecule type" value="Genomic_DNA"/>
</dbReference>
<proteinExistence type="predicted"/>
<keyword evidence="1" id="KW-0472">Membrane</keyword>
<organism evidence="2 3">
    <name type="scientific">Liberibacter crescens (strain BT-1)</name>
    <dbReference type="NCBI Taxonomy" id="1215343"/>
    <lineage>
        <taxon>Bacteria</taxon>
        <taxon>Pseudomonadati</taxon>
        <taxon>Pseudomonadota</taxon>
        <taxon>Alphaproteobacteria</taxon>
        <taxon>Hyphomicrobiales</taxon>
        <taxon>Rhizobiaceae</taxon>
        <taxon>Liberibacter</taxon>
    </lineage>
</organism>
<keyword evidence="3" id="KW-1185">Reference proteome</keyword>
<dbReference type="Proteomes" id="UP000010799">
    <property type="component" value="Chromosome"/>
</dbReference>
<sequence length="296" mass="35469">MEEEELLQYEKVLKKRGELRGFSELAGQDLFDTRFQEILSYLEVSVIPIQELLNITGKTRKELMSDIFSVFNKLYVKGNTFVGFRNPEYISDSYHYNIFSNNFLSLTKNREYDDPEFLTNDEVLVLASKYPPEIELRILKKCEELHIKNLENLKKIRKKNRIKELALPWQWITIFGMCFLGYYNYIPFTIVFIFYCLFIIYSFILKVSEKVDNIEKDVSMICFKHAKLERYIDKYIVDIRRALFSKPEERESILDHNKLEDESPNTTYTKEDRVKHELYLKNNKSYGGYRRDGELY</sequence>
<dbReference type="PATRIC" id="fig|1215343.11.peg.493"/>
<dbReference type="RefSeq" id="WP_015272902.1">
    <property type="nucleotide sequence ID" value="NC_019907.1"/>
</dbReference>